<evidence type="ECO:0000256" key="6">
    <source>
        <dbReference type="ARBA" id="ARBA00023136"/>
    </source>
</evidence>
<evidence type="ECO:0000256" key="3">
    <source>
        <dbReference type="ARBA" id="ARBA00022692"/>
    </source>
</evidence>
<gene>
    <name evidence="12" type="ORF">E1B28_012258</name>
</gene>
<keyword evidence="5 10" id="KW-1133">Transmembrane helix</keyword>
<dbReference type="InterPro" id="IPR005629">
    <property type="entry name" value="Skn1/Kre6/Sbg1"/>
</dbReference>
<dbReference type="GO" id="GO:0005886">
    <property type="term" value="C:plasma membrane"/>
    <property type="evidence" value="ECO:0007669"/>
    <property type="project" value="TreeGrafter"/>
</dbReference>
<feature type="compositionally biased region" description="Polar residues" evidence="9">
    <location>
        <begin position="21"/>
        <end position="49"/>
    </location>
</feature>
<evidence type="ECO:0000256" key="10">
    <source>
        <dbReference type="SAM" id="Phobius"/>
    </source>
</evidence>
<evidence type="ECO:0000256" key="5">
    <source>
        <dbReference type="ARBA" id="ARBA00022989"/>
    </source>
</evidence>
<sequence>MSSRHSHRRTQQPAPVPYASVPTSPRSARYSQQAQPSHPVPQRSTSSGNRAAQRARGALAQSVATGAVGGMYGPYSYNPNHPDNTPNQNGRFSAEMSSSSSGHGHRITPAPVRKPVPPPPPFEPEPPRGPMATTAAMSGPHYVWDKDPEADDILHNPDPARDRIQDLSFNPFSVRGWGNVIVLIVLVVGLIMLFAGYPILVWWRTTAPARNGFNLGGINASGQVPILPGLRGLIDIDTPSSARTRTGNDGKKYNLVFSDEFNTDGRTFYPGDDPYWEAVDLHYWPTGDLEWYDPSAATTAEGNLVLTMTQEPIHDLDFKSGMIQSWNKMCFTTGYIEVSVSLPGTSKAPGFWPGAWTMGNLGRAGYGATTEGMWPYSYDACDIGTYPNQTDPSNPTAAATGGTDGGPLSFLPGQRLSACTCPGSDHPGPTTKTGRGAPEIDIIEAQIDTDIFRGEVSQSYQIAPYNMNYKINQAGTTIYDTSLSKWNTYIGGPYQQAVSVLTYVDDENYGGNKFATYGFEYWTDPKHRDEGFITWYSQGKPSWTMLASAIGADSAAKVSQRLVPEEPMYVILNFGIAEGFQRQDFKHLQFPAKMYIDYVRVYQREGTRGGVTCNPSSRPTMDYIKKHLQAYTNPNLTTWAQAGNTFPRNSQWDGC</sequence>
<accession>A0A9P7RR72</accession>
<dbReference type="OrthoDB" id="412647at2759"/>
<protein>
    <recommendedName>
        <fullName evidence="11">GH16 domain-containing protein</fullName>
    </recommendedName>
</protein>
<evidence type="ECO:0000256" key="7">
    <source>
        <dbReference type="ARBA" id="ARBA00023180"/>
    </source>
</evidence>
<dbReference type="PROSITE" id="PS51762">
    <property type="entry name" value="GH16_2"/>
    <property type="match status" value="1"/>
</dbReference>
<dbReference type="GO" id="GO:0015926">
    <property type="term" value="F:glucosidase activity"/>
    <property type="evidence" value="ECO:0007669"/>
    <property type="project" value="TreeGrafter"/>
</dbReference>
<dbReference type="FunFam" id="2.60.120.200:FF:000140">
    <property type="entry name" value="Beta-glucan synthesis-associated protein"/>
    <property type="match status" value="1"/>
</dbReference>
<keyword evidence="4" id="KW-0735">Signal-anchor</keyword>
<dbReference type="Proteomes" id="UP001049176">
    <property type="component" value="Chromosome 8"/>
</dbReference>
<feature type="region of interest" description="Disordered" evidence="9">
    <location>
        <begin position="1"/>
        <end position="138"/>
    </location>
</feature>
<comment type="subcellular location">
    <subcellularLocation>
        <location evidence="1">Membrane</location>
        <topology evidence="1">Single-pass type II membrane protein</topology>
    </subcellularLocation>
</comment>
<dbReference type="SUPFAM" id="SSF49899">
    <property type="entry name" value="Concanavalin A-like lectins/glucanases"/>
    <property type="match status" value="1"/>
</dbReference>
<evidence type="ECO:0000313" key="13">
    <source>
        <dbReference type="Proteomes" id="UP001049176"/>
    </source>
</evidence>
<evidence type="ECO:0000256" key="9">
    <source>
        <dbReference type="SAM" id="MobiDB-lite"/>
    </source>
</evidence>
<dbReference type="InterPro" id="IPR000757">
    <property type="entry name" value="Beta-glucanase-like"/>
</dbReference>
<comment type="similarity">
    <text evidence="2">Belongs to the SKN1/KRE6 family.</text>
</comment>
<keyword evidence="6 10" id="KW-0472">Membrane</keyword>
<dbReference type="CDD" id="cd02180">
    <property type="entry name" value="GH16_fungal_KRE6_glucanase"/>
    <property type="match status" value="1"/>
</dbReference>
<keyword evidence="7" id="KW-0325">Glycoprotein</keyword>
<evidence type="ECO:0000313" key="12">
    <source>
        <dbReference type="EMBL" id="KAG7088244.1"/>
    </source>
</evidence>
<dbReference type="EMBL" id="CM032188">
    <property type="protein sequence ID" value="KAG7088244.1"/>
    <property type="molecule type" value="Genomic_DNA"/>
</dbReference>
<evidence type="ECO:0000256" key="8">
    <source>
        <dbReference type="ARBA" id="ARBA00023316"/>
    </source>
</evidence>
<evidence type="ECO:0000256" key="4">
    <source>
        <dbReference type="ARBA" id="ARBA00022968"/>
    </source>
</evidence>
<proteinExistence type="inferred from homology"/>
<feature type="compositionally biased region" description="Basic residues" evidence="9">
    <location>
        <begin position="1"/>
        <end position="10"/>
    </location>
</feature>
<reference evidence="12" key="1">
    <citation type="journal article" date="2021" name="Genome Biol. Evol.">
        <title>The assembled and annotated genome of the fairy-ring fungus Marasmius oreades.</title>
        <authorList>
            <person name="Hiltunen M."/>
            <person name="Ament-Velasquez S.L."/>
            <person name="Johannesson H."/>
        </authorList>
    </citation>
    <scope>NUCLEOTIDE SEQUENCE</scope>
    <source>
        <strain evidence="12">03SP1</strain>
    </source>
</reference>
<dbReference type="InterPro" id="IPR013320">
    <property type="entry name" value="ConA-like_dom_sf"/>
</dbReference>
<dbReference type="KEGG" id="more:E1B28_012258"/>
<feature type="compositionally biased region" description="Pro residues" evidence="9">
    <location>
        <begin position="112"/>
        <end position="129"/>
    </location>
</feature>
<name>A0A9P7RR72_9AGAR</name>
<keyword evidence="3 10" id="KW-0812">Transmembrane</keyword>
<dbReference type="PANTHER" id="PTHR31361">
    <property type="entry name" value="BETA-GLUCAN SYNTHESIS-ASSOCIATED PROTEIN KRE6-RELATED"/>
    <property type="match status" value="1"/>
</dbReference>
<dbReference type="GeneID" id="66081333"/>
<dbReference type="Pfam" id="PF03935">
    <property type="entry name" value="SKN1_KRE6_Sbg1"/>
    <property type="match status" value="1"/>
</dbReference>
<feature type="transmembrane region" description="Helical" evidence="10">
    <location>
        <begin position="180"/>
        <end position="203"/>
    </location>
</feature>
<feature type="domain" description="GH16" evidence="11">
    <location>
        <begin position="200"/>
        <end position="607"/>
    </location>
</feature>
<evidence type="ECO:0000259" key="11">
    <source>
        <dbReference type="PROSITE" id="PS51762"/>
    </source>
</evidence>
<feature type="compositionally biased region" description="Polar residues" evidence="9">
    <location>
        <begin position="77"/>
        <end position="91"/>
    </location>
</feature>
<dbReference type="FunFam" id="2.60.120.200:FF:000135">
    <property type="entry name" value="Related to KRE6-glucan synthase subunit"/>
    <property type="match status" value="1"/>
</dbReference>
<evidence type="ECO:0000256" key="2">
    <source>
        <dbReference type="ARBA" id="ARBA00010962"/>
    </source>
</evidence>
<dbReference type="GO" id="GO:0005789">
    <property type="term" value="C:endoplasmic reticulum membrane"/>
    <property type="evidence" value="ECO:0007669"/>
    <property type="project" value="TreeGrafter"/>
</dbReference>
<dbReference type="GO" id="GO:0006078">
    <property type="term" value="P:(1-&gt;6)-beta-D-glucan biosynthetic process"/>
    <property type="evidence" value="ECO:0007669"/>
    <property type="project" value="TreeGrafter"/>
</dbReference>
<organism evidence="12 13">
    <name type="scientific">Marasmius oreades</name>
    <name type="common">fairy-ring Marasmius</name>
    <dbReference type="NCBI Taxonomy" id="181124"/>
    <lineage>
        <taxon>Eukaryota</taxon>
        <taxon>Fungi</taxon>
        <taxon>Dikarya</taxon>
        <taxon>Basidiomycota</taxon>
        <taxon>Agaricomycotina</taxon>
        <taxon>Agaricomycetes</taxon>
        <taxon>Agaricomycetidae</taxon>
        <taxon>Agaricales</taxon>
        <taxon>Marasmiineae</taxon>
        <taxon>Marasmiaceae</taxon>
        <taxon>Marasmius</taxon>
    </lineage>
</organism>
<comment type="caution">
    <text evidence="12">The sequence shown here is derived from an EMBL/GenBank/DDBJ whole genome shotgun (WGS) entry which is preliminary data.</text>
</comment>
<dbReference type="AlphaFoldDB" id="A0A9P7RR72"/>
<dbReference type="RefSeq" id="XP_043004715.1">
    <property type="nucleotide sequence ID" value="XM_043157348.1"/>
</dbReference>
<evidence type="ECO:0000256" key="1">
    <source>
        <dbReference type="ARBA" id="ARBA00004606"/>
    </source>
</evidence>
<keyword evidence="13" id="KW-1185">Reference proteome</keyword>
<dbReference type="GO" id="GO:0031505">
    <property type="term" value="P:fungal-type cell wall organization"/>
    <property type="evidence" value="ECO:0007669"/>
    <property type="project" value="TreeGrafter"/>
</dbReference>
<keyword evidence="8" id="KW-0961">Cell wall biogenesis/degradation</keyword>
<dbReference type="Gene3D" id="2.60.120.200">
    <property type="match status" value="1"/>
</dbReference>
<dbReference type="PANTHER" id="PTHR31361:SF15">
    <property type="entry name" value="GH16 DOMAIN-CONTAINING PROTEIN"/>
    <property type="match status" value="1"/>
</dbReference>
<feature type="compositionally biased region" description="Low complexity" evidence="9">
    <location>
        <begin position="50"/>
        <end position="61"/>
    </location>
</feature>